<name>A0A182XR04_ANOQN</name>
<dbReference type="AlphaFoldDB" id="A0A182XR04"/>
<dbReference type="EnsemblMetazoa" id="AQUA014289-RA">
    <property type="protein sequence ID" value="AQUA014289-PA"/>
    <property type="gene ID" value="AQUA014289"/>
</dbReference>
<keyword evidence="2" id="KW-1185">Reference proteome</keyword>
<sequence>VAVGGPWPKSKEIFRRSCYVATVLTVLFGQQCRRLQTTNHDAS</sequence>
<dbReference type="Proteomes" id="UP000076407">
    <property type="component" value="Unassembled WGS sequence"/>
</dbReference>
<evidence type="ECO:0000313" key="2">
    <source>
        <dbReference type="Proteomes" id="UP000076407"/>
    </source>
</evidence>
<accession>A0A182XR04</accession>
<organism evidence="1 2">
    <name type="scientific">Anopheles quadriannulatus</name>
    <name type="common">Mosquito</name>
    <dbReference type="NCBI Taxonomy" id="34691"/>
    <lineage>
        <taxon>Eukaryota</taxon>
        <taxon>Metazoa</taxon>
        <taxon>Ecdysozoa</taxon>
        <taxon>Arthropoda</taxon>
        <taxon>Hexapoda</taxon>
        <taxon>Insecta</taxon>
        <taxon>Pterygota</taxon>
        <taxon>Neoptera</taxon>
        <taxon>Endopterygota</taxon>
        <taxon>Diptera</taxon>
        <taxon>Nematocera</taxon>
        <taxon>Culicoidea</taxon>
        <taxon>Culicidae</taxon>
        <taxon>Anophelinae</taxon>
        <taxon>Anopheles</taxon>
    </lineage>
</organism>
<reference evidence="1" key="1">
    <citation type="submission" date="2020-05" db="UniProtKB">
        <authorList>
            <consortium name="EnsemblMetazoa"/>
        </authorList>
    </citation>
    <scope>IDENTIFICATION</scope>
    <source>
        <strain evidence="1">SANGQUA</strain>
    </source>
</reference>
<proteinExistence type="predicted"/>
<protein>
    <submittedName>
        <fullName evidence="1">Uncharacterized protein</fullName>
    </submittedName>
</protein>
<dbReference type="VEuPathDB" id="VectorBase:AQUA014289"/>
<evidence type="ECO:0000313" key="1">
    <source>
        <dbReference type="EnsemblMetazoa" id="AQUA014289-PA"/>
    </source>
</evidence>